<dbReference type="Pfam" id="PF02687">
    <property type="entry name" value="FtsX"/>
    <property type="match status" value="1"/>
</dbReference>
<evidence type="ECO:0000256" key="10">
    <source>
        <dbReference type="ARBA" id="ARBA00024973"/>
    </source>
</evidence>
<comment type="similarity">
    <text evidence="2">Belongs to the ABC-4 integral membrane protein family. HrtB subfamily.</text>
</comment>
<feature type="domain" description="ABC3 transporter permease C-terminal" evidence="12">
    <location>
        <begin position="257"/>
        <end position="367"/>
    </location>
</feature>
<keyword evidence="8 11" id="KW-1133">Transmembrane helix</keyword>
<dbReference type="InterPro" id="IPR051125">
    <property type="entry name" value="ABC-4/HrtB_transporter"/>
</dbReference>
<dbReference type="RefSeq" id="WP_210091302.1">
    <property type="nucleotide sequence ID" value="NZ_JAGGKG010000032.1"/>
</dbReference>
<evidence type="ECO:0000256" key="3">
    <source>
        <dbReference type="ARBA" id="ARBA00011131"/>
    </source>
</evidence>
<evidence type="ECO:0000259" key="12">
    <source>
        <dbReference type="Pfam" id="PF02687"/>
    </source>
</evidence>
<evidence type="ECO:0000313" key="14">
    <source>
        <dbReference type="Proteomes" id="UP001519272"/>
    </source>
</evidence>
<evidence type="ECO:0000256" key="11">
    <source>
        <dbReference type="SAM" id="Phobius"/>
    </source>
</evidence>
<keyword evidence="14" id="KW-1185">Reference proteome</keyword>
<feature type="transmembrane region" description="Helical" evidence="11">
    <location>
        <begin position="15"/>
        <end position="36"/>
    </location>
</feature>
<organism evidence="13 14">
    <name type="scientific">Paenibacillus turicensis</name>
    <dbReference type="NCBI Taxonomy" id="160487"/>
    <lineage>
        <taxon>Bacteria</taxon>
        <taxon>Bacillati</taxon>
        <taxon>Bacillota</taxon>
        <taxon>Bacilli</taxon>
        <taxon>Bacillales</taxon>
        <taxon>Paenibacillaceae</taxon>
        <taxon>Paenibacillus</taxon>
    </lineage>
</organism>
<proteinExistence type="inferred from homology"/>
<reference evidence="13 14" key="1">
    <citation type="submission" date="2021-03" db="EMBL/GenBank/DDBJ databases">
        <title>Genomic Encyclopedia of Type Strains, Phase IV (KMG-IV): sequencing the most valuable type-strain genomes for metagenomic binning, comparative biology and taxonomic classification.</title>
        <authorList>
            <person name="Goeker M."/>
        </authorList>
    </citation>
    <scope>NUCLEOTIDE SEQUENCE [LARGE SCALE GENOMIC DNA]</scope>
    <source>
        <strain evidence="13 14">DSM 14349</strain>
    </source>
</reference>
<evidence type="ECO:0000313" key="13">
    <source>
        <dbReference type="EMBL" id="MBP1907726.1"/>
    </source>
</evidence>
<protein>
    <recommendedName>
        <fullName evidence="4">Putative hemin transport system permease protein HrtB</fullName>
    </recommendedName>
</protein>
<comment type="caution">
    <text evidence="13">The sequence shown here is derived from an EMBL/GenBank/DDBJ whole genome shotgun (WGS) entry which is preliminary data.</text>
</comment>
<comment type="subunit">
    <text evidence="3">The complex is composed of two ATP-binding proteins (HrtA), two transmembrane proteins (HrtB) and a solute-binding protein.</text>
</comment>
<feature type="transmembrane region" description="Helical" evidence="11">
    <location>
        <begin position="297"/>
        <end position="328"/>
    </location>
</feature>
<evidence type="ECO:0000256" key="4">
    <source>
        <dbReference type="ARBA" id="ARBA00016962"/>
    </source>
</evidence>
<evidence type="ECO:0000256" key="6">
    <source>
        <dbReference type="ARBA" id="ARBA00022475"/>
    </source>
</evidence>
<dbReference type="EMBL" id="JAGGKG010000032">
    <property type="protein sequence ID" value="MBP1907726.1"/>
    <property type="molecule type" value="Genomic_DNA"/>
</dbReference>
<dbReference type="PANTHER" id="PTHR43738">
    <property type="entry name" value="ABC TRANSPORTER, MEMBRANE PROTEIN"/>
    <property type="match status" value="1"/>
</dbReference>
<keyword evidence="9 11" id="KW-0472">Membrane</keyword>
<evidence type="ECO:0000256" key="5">
    <source>
        <dbReference type="ARBA" id="ARBA00022448"/>
    </source>
</evidence>
<comment type="subcellular location">
    <subcellularLocation>
        <location evidence="1">Cell membrane</location>
        <topology evidence="1">Multi-pass membrane protein</topology>
    </subcellularLocation>
</comment>
<accession>A0ABS4FYR7</accession>
<dbReference type="InterPro" id="IPR003838">
    <property type="entry name" value="ABC3_permease_C"/>
</dbReference>
<evidence type="ECO:0000256" key="2">
    <source>
        <dbReference type="ARBA" id="ARBA00008697"/>
    </source>
</evidence>
<evidence type="ECO:0000256" key="7">
    <source>
        <dbReference type="ARBA" id="ARBA00022692"/>
    </source>
</evidence>
<dbReference type="PANTHER" id="PTHR43738:SF1">
    <property type="entry name" value="HEMIN TRANSPORT SYSTEM PERMEASE PROTEIN HRTB-RELATED"/>
    <property type="match status" value="1"/>
</dbReference>
<keyword evidence="7 11" id="KW-0812">Transmembrane</keyword>
<keyword evidence="6" id="KW-1003">Cell membrane</keyword>
<gene>
    <name evidence="13" type="ORF">J2Z32_004407</name>
</gene>
<comment type="function">
    <text evidence="10">Part of the ABC transporter complex hrt involved in hemin import. Responsible for the translocation of the substrate across the membrane.</text>
</comment>
<evidence type="ECO:0000256" key="9">
    <source>
        <dbReference type="ARBA" id="ARBA00023136"/>
    </source>
</evidence>
<feature type="transmembrane region" description="Helical" evidence="11">
    <location>
        <begin position="255"/>
        <end position="277"/>
    </location>
</feature>
<keyword evidence="5" id="KW-0813">Transport</keyword>
<sequence>MFLAWREIRHSKMKYVFIFTIMFLVSFLVLFVTGLAKGLSYANTSALEQFPTHYYSIQDDADQTFRRSQLGEKDLQQIQDLIGKDKVSPLGVQTSTVTVEQLNRKQDVTFFAIDMKGALAPKVTEGRIPNDGAGDGEGTSGEVIVDSKLANEGLTLGSQITDQMSGRTFTIVGYTKNQSYSHMPVVFVSFSDWKLMKGSNGQKSIEETPLYNVFALDIDKEQVEQLNTELKGQEIITQKQAIANIPGYAGEQKSLTMMIAFLYVIGALVLAVFFYVITMQKSSQFGILKAMGTKTSYLARSVLGQVFILSLLSLMVSLLLIWGITLILPSTMPFNLDANAVGTSCVLLLVMSLLGAVVSVFRVAKIDALVAIGGGEG</sequence>
<dbReference type="Proteomes" id="UP001519272">
    <property type="component" value="Unassembled WGS sequence"/>
</dbReference>
<evidence type="ECO:0000256" key="1">
    <source>
        <dbReference type="ARBA" id="ARBA00004651"/>
    </source>
</evidence>
<evidence type="ECO:0000256" key="8">
    <source>
        <dbReference type="ARBA" id="ARBA00022989"/>
    </source>
</evidence>
<name>A0ABS4FYR7_9BACL</name>
<feature type="transmembrane region" description="Helical" evidence="11">
    <location>
        <begin position="340"/>
        <end position="361"/>
    </location>
</feature>